<dbReference type="Pfam" id="PF00059">
    <property type="entry name" value="Lectin_C"/>
    <property type="match status" value="1"/>
</dbReference>
<reference evidence="4" key="1">
    <citation type="submission" date="2011-07" db="EMBL/GenBank/DDBJ databases">
        <authorList>
            <consortium name="Caenorhabditis brenneri Sequencing and Analysis Consortium"/>
            <person name="Wilson R.K."/>
        </authorList>
    </citation>
    <scope>NUCLEOTIDE SEQUENCE [LARGE SCALE GENOMIC DNA]</scope>
    <source>
        <strain evidence="4">PB2801</strain>
    </source>
</reference>
<evidence type="ECO:0000313" key="3">
    <source>
        <dbReference type="EMBL" id="EGT35197.1"/>
    </source>
</evidence>
<dbReference type="InterPro" id="IPR016186">
    <property type="entry name" value="C-type_lectin-like/link_sf"/>
</dbReference>
<dbReference type="SMART" id="SM00034">
    <property type="entry name" value="CLECT"/>
    <property type="match status" value="1"/>
</dbReference>
<dbReference type="CDD" id="cd00037">
    <property type="entry name" value="CLECT"/>
    <property type="match status" value="1"/>
</dbReference>
<dbReference type="OrthoDB" id="5874563at2759"/>
<dbReference type="HOGENOM" id="CLU_078891_0_0_1"/>
<organism evidence="4">
    <name type="scientific">Caenorhabditis brenneri</name>
    <name type="common">Nematode worm</name>
    <dbReference type="NCBI Taxonomy" id="135651"/>
    <lineage>
        <taxon>Eukaryota</taxon>
        <taxon>Metazoa</taxon>
        <taxon>Ecdysozoa</taxon>
        <taxon>Nematoda</taxon>
        <taxon>Chromadorea</taxon>
        <taxon>Rhabditida</taxon>
        <taxon>Rhabditina</taxon>
        <taxon>Rhabditomorpha</taxon>
        <taxon>Rhabditoidea</taxon>
        <taxon>Rhabditidae</taxon>
        <taxon>Peloderinae</taxon>
        <taxon>Caenorhabditis</taxon>
    </lineage>
</organism>
<sequence>MAKIYGKVESGPNATFTQGGITLEDCIDRGFTHTNIILVTWIDGVCSGYNSGPITTPILVVETEEDSGNYVAIKTFNANTCPATFNDIDLTFVQVNGDTYPWVKTADGVSFSGCRSGWTRFDRANGRSVCLQAFKLSFRVTKATAISACQQASADIVGVETKEELTWMFEQKNSLVGRDNSFWVDGERVPECLPPINQKELGCNNFKWSNDLTSNVANLSDKNLADMSYYDPYESKAENCLVLFSFHGQLNDASCTQFNSAEGVICGYKLF</sequence>
<dbReference type="PANTHER" id="PTHR47629">
    <property type="entry name" value="C-TYPE LECTIN-RELATED"/>
    <property type="match status" value="1"/>
</dbReference>
<evidence type="ECO:0000259" key="2">
    <source>
        <dbReference type="SMART" id="SM00605"/>
    </source>
</evidence>
<dbReference type="InterPro" id="IPR016187">
    <property type="entry name" value="CTDL_fold"/>
</dbReference>
<feature type="domain" description="C-type lectin" evidence="1">
    <location>
        <begin position="114"/>
        <end position="267"/>
    </location>
</feature>
<dbReference type="EMBL" id="GL379920">
    <property type="protein sequence ID" value="EGT35197.1"/>
    <property type="molecule type" value="Genomic_DNA"/>
</dbReference>
<dbReference type="InParanoid" id="G0NPC6"/>
<proteinExistence type="predicted"/>
<accession>G0NPC6</accession>
<keyword evidence="4" id="KW-1185">Reference proteome</keyword>
<feature type="domain" description="PAN-3" evidence="2">
    <location>
        <begin position="1"/>
        <end position="111"/>
    </location>
</feature>
<dbReference type="SUPFAM" id="SSF56436">
    <property type="entry name" value="C-type lectin-like"/>
    <property type="match status" value="1"/>
</dbReference>
<dbReference type="eggNOG" id="KOG4297">
    <property type="taxonomic scope" value="Eukaryota"/>
</dbReference>
<evidence type="ECO:0000313" key="4">
    <source>
        <dbReference type="Proteomes" id="UP000008068"/>
    </source>
</evidence>
<evidence type="ECO:0008006" key="5">
    <source>
        <dbReference type="Google" id="ProtNLM"/>
    </source>
</evidence>
<dbReference type="Pfam" id="PF08277">
    <property type="entry name" value="PAN_3"/>
    <property type="match status" value="1"/>
</dbReference>
<dbReference type="AlphaFoldDB" id="G0NPC6"/>
<evidence type="ECO:0000259" key="1">
    <source>
        <dbReference type="SMART" id="SM00034"/>
    </source>
</evidence>
<dbReference type="SMART" id="SM00605">
    <property type="entry name" value="CW"/>
    <property type="match status" value="1"/>
</dbReference>
<dbReference type="STRING" id="135651.G0NPC6"/>
<dbReference type="InterPro" id="IPR001304">
    <property type="entry name" value="C-type_lectin-like"/>
</dbReference>
<gene>
    <name evidence="3" type="ORF">CAEBREN_06265</name>
</gene>
<name>G0NPC6_CAEBE</name>
<dbReference type="InterPro" id="IPR006583">
    <property type="entry name" value="PAN-3_domain"/>
</dbReference>
<dbReference type="OMA" id="GFTHTNI"/>
<dbReference type="Proteomes" id="UP000008068">
    <property type="component" value="Unassembled WGS sequence"/>
</dbReference>
<protein>
    <recommendedName>
        <fullName evidence="5">C-type lectin domain-containing protein</fullName>
    </recommendedName>
</protein>
<dbReference type="Gene3D" id="3.10.100.10">
    <property type="entry name" value="Mannose-Binding Protein A, subunit A"/>
    <property type="match status" value="1"/>
</dbReference>